<protein>
    <submittedName>
        <fullName evidence="2">Uncharacterized protein</fullName>
    </submittedName>
</protein>
<gene>
    <name evidence="2" type="ORF">METZ01_LOCUS120080</name>
</gene>
<feature type="transmembrane region" description="Helical" evidence="1">
    <location>
        <begin position="7"/>
        <end position="24"/>
    </location>
</feature>
<dbReference type="AlphaFoldDB" id="A0A381XR15"/>
<sequence>MMIYYKYKKTMGVMILILMVYFNITLNPEWNTFLFHKTIDFLRFIDLPDGGWVFLDKYFYNGEL</sequence>
<reference evidence="2" key="1">
    <citation type="submission" date="2018-05" db="EMBL/GenBank/DDBJ databases">
        <authorList>
            <person name="Lanie J.A."/>
            <person name="Ng W.-L."/>
            <person name="Kazmierczak K.M."/>
            <person name="Andrzejewski T.M."/>
            <person name="Davidsen T.M."/>
            <person name="Wayne K.J."/>
            <person name="Tettelin H."/>
            <person name="Glass J.I."/>
            <person name="Rusch D."/>
            <person name="Podicherti R."/>
            <person name="Tsui H.-C.T."/>
            <person name="Winkler M.E."/>
        </authorList>
    </citation>
    <scope>NUCLEOTIDE SEQUENCE</scope>
</reference>
<accession>A0A381XR15</accession>
<name>A0A381XR15_9ZZZZ</name>
<evidence type="ECO:0000313" key="2">
    <source>
        <dbReference type="EMBL" id="SVA67226.1"/>
    </source>
</evidence>
<evidence type="ECO:0000256" key="1">
    <source>
        <dbReference type="SAM" id="Phobius"/>
    </source>
</evidence>
<keyword evidence="1" id="KW-1133">Transmembrane helix</keyword>
<organism evidence="2">
    <name type="scientific">marine metagenome</name>
    <dbReference type="NCBI Taxonomy" id="408172"/>
    <lineage>
        <taxon>unclassified sequences</taxon>
        <taxon>metagenomes</taxon>
        <taxon>ecological metagenomes</taxon>
    </lineage>
</organism>
<keyword evidence="1" id="KW-0472">Membrane</keyword>
<keyword evidence="1" id="KW-0812">Transmembrane</keyword>
<proteinExistence type="predicted"/>
<dbReference type="EMBL" id="UINC01016076">
    <property type="protein sequence ID" value="SVA67226.1"/>
    <property type="molecule type" value="Genomic_DNA"/>
</dbReference>